<evidence type="ECO:0000313" key="2">
    <source>
        <dbReference type="Proteomes" id="UP001163324"/>
    </source>
</evidence>
<dbReference type="Proteomes" id="UP001163324">
    <property type="component" value="Chromosome 3"/>
</dbReference>
<gene>
    <name evidence="1" type="ORF">N3K66_003881</name>
</gene>
<evidence type="ECO:0000313" key="1">
    <source>
        <dbReference type="EMBL" id="KAI9902064.1"/>
    </source>
</evidence>
<protein>
    <submittedName>
        <fullName evidence="1">Uncharacterized protein</fullName>
    </submittedName>
</protein>
<keyword evidence="2" id="KW-1185">Reference proteome</keyword>
<accession>A0ACC0V6S6</accession>
<reference evidence="1" key="1">
    <citation type="submission" date="2022-10" db="EMBL/GenBank/DDBJ databases">
        <title>Complete Genome of Trichothecium roseum strain YXFP-22015, a Plant Pathogen Isolated from Citrus.</title>
        <authorList>
            <person name="Wang Y."/>
            <person name="Zhu L."/>
        </authorList>
    </citation>
    <scope>NUCLEOTIDE SEQUENCE</scope>
    <source>
        <strain evidence="1">YXFP-22015</strain>
    </source>
</reference>
<proteinExistence type="predicted"/>
<name>A0ACC0V6S6_9HYPO</name>
<organism evidence="1 2">
    <name type="scientific">Trichothecium roseum</name>
    <dbReference type="NCBI Taxonomy" id="47278"/>
    <lineage>
        <taxon>Eukaryota</taxon>
        <taxon>Fungi</taxon>
        <taxon>Dikarya</taxon>
        <taxon>Ascomycota</taxon>
        <taxon>Pezizomycotina</taxon>
        <taxon>Sordariomycetes</taxon>
        <taxon>Hypocreomycetidae</taxon>
        <taxon>Hypocreales</taxon>
        <taxon>Hypocreales incertae sedis</taxon>
        <taxon>Trichothecium</taxon>
    </lineage>
</organism>
<comment type="caution">
    <text evidence="1">The sequence shown here is derived from an EMBL/GenBank/DDBJ whole genome shotgun (WGS) entry which is preliminary data.</text>
</comment>
<sequence length="296" mass="32799">MSKSLLEFFTRSLGSFQQSSQTIQVLTTLQASTYPPPPWNPATTRCRIVVLDSSFNPPTSAHAHMALAALENQQVGGQHDDAHRGPATDAQRLVLLLSVNNADKAPKPASFPHRLTMMEVFGRDILERSKTPLEVDVAVTTLPYFHDKSAAMAAHPAYATASGWQPHSQVFLAGFDTLVRILQPKYYGGQQGMLEALAGFFSRAQLRITMRPDDEWGTTDDQRAWAAQRDIPLLTNPNVVMVDAVQGERVMKAVSSSKVRHLAMTGDEAELDGYVCDEVKRWILEQKLFRKDLAVP</sequence>
<dbReference type="EMBL" id="CM047942">
    <property type="protein sequence ID" value="KAI9902064.1"/>
    <property type="molecule type" value="Genomic_DNA"/>
</dbReference>